<keyword evidence="1" id="KW-1133">Transmembrane helix</keyword>
<keyword evidence="1" id="KW-0472">Membrane</keyword>
<proteinExistence type="predicted"/>
<keyword evidence="3" id="KW-1185">Reference proteome</keyword>
<dbReference type="InterPro" id="IPR005133">
    <property type="entry name" value="PhaG_MnhG_YufB"/>
</dbReference>
<feature type="transmembrane region" description="Helical" evidence="1">
    <location>
        <begin position="6"/>
        <end position="30"/>
    </location>
</feature>
<evidence type="ECO:0000256" key="1">
    <source>
        <dbReference type="SAM" id="Phobius"/>
    </source>
</evidence>
<gene>
    <name evidence="2" type="ORF">ADINL_0950</name>
</gene>
<dbReference type="RefSeq" id="WP_036544435.1">
    <property type="nucleotide sequence ID" value="NZ_JBKBNO010000001.1"/>
</dbReference>
<dbReference type="Proteomes" id="UP000027318">
    <property type="component" value="Unassembled WGS sequence"/>
</dbReference>
<dbReference type="PANTHER" id="PTHR34703:SF1">
    <property type="entry name" value="ANTIPORTER SUBUNIT MNHG2-RELATED"/>
    <property type="match status" value="1"/>
</dbReference>
<reference evidence="2 3" key="1">
    <citation type="journal article" date="2005" name="Int. J. Syst. Evol. Microbiol.">
        <title>Nitrincola lacisaponensis gen. nov., sp. nov., a novel alkaliphilic bacterium isolated from an alkaline, saline lake.</title>
        <authorList>
            <person name="Dimitriu P.A."/>
            <person name="Shukla S.K."/>
            <person name="Conradt J."/>
            <person name="Marquez M.C."/>
            <person name="Ventosa A."/>
            <person name="Maglia A."/>
            <person name="Peyton B.M."/>
            <person name="Pinkart H.C."/>
            <person name="Mormile M.R."/>
        </authorList>
    </citation>
    <scope>NUCLEOTIDE SEQUENCE [LARGE SCALE GENOMIC DNA]</scope>
    <source>
        <strain evidence="2 3">4CA</strain>
    </source>
</reference>
<organism evidence="2 3">
    <name type="scientific">Nitrincola lacisaponensis</name>
    <dbReference type="NCBI Taxonomy" id="267850"/>
    <lineage>
        <taxon>Bacteria</taxon>
        <taxon>Pseudomonadati</taxon>
        <taxon>Pseudomonadota</taxon>
        <taxon>Gammaproteobacteria</taxon>
        <taxon>Oceanospirillales</taxon>
        <taxon>Oceanospirillaceae</taxon>
        <taxon>Nitrincola</taxon>
    </lineage>
</organism>
<dbReference type="EMBL" id="JMSZ01000016">
    <property type="protein sequence ID" value="KDE40358.1"/>
    <property type="molecule type" value="Genomic_DNA"/>
</dbReference>
<dbReference type="OrthoDB" id="9813804at2"/>
<feature type="transmembrane region" description="Helical" evidence="1">
    <location>
        <begin position="67"/>
        <end position="87"/>
    </location>
</feature>
<protein>
    <submittedName>
        <fullName evidence="2">Na(+) H(+) antiporter subunit G</fullName>
    </submittedName>
</protein>
<feature type="transmembrane region" description="Helical" evidence="1">
    <location>
        <begin position="42"/>
        <end position="61"/>
    </location>
</feature>
<dbReference type="NCBIfam" id="TIGR01300">
    <property type="entry name" value="CPA3_mnhG_phaG"/>
    <property type="match status" value="1"/>
</dbReference>
<dbReference type="STRING" id="267850.ADINL_0950"/>
<dbReference type="AlphaFoldDB" id="A0A063Y227"/>
<accession>A0A063Y227</accession>
<sequence>MSLLEWLQGGLLISGALMFLVGSIGLVRFPDTFTRIHALTKADNLGLGLIVLGLIPASFSLSITLKLLLIWLLVMLASALSGHLVAWEARAQQVPLRQPGETENPEGTHE</sequence>
<keyword evidence="1" id="KW-0812">Transmembrane</keyword>
<dbReference type="Pfam" id="PF03334">
    <property type="entry name" value="PhaG_MnhG_YufB"/>
    <property type="match status" value="1"/>
</dbReference>
<evidence type="ECO:0000313" key="3">
    <source>
        <dbReference type="Proteomes" id="UP000027318"/>
    </source>
</evidence>
<dbReference type="GO" id="GO:0015385">
    <property type="term" value="F:sodium:proton antiporter activity"/>
    <property type="evidence" value="ECO:0007669"/>
    <property type="project" value="TreeGrafter"/>
</dbReference>
<dbReference type="PANTHER" id="PTHR34703">
    <property type="entry name" value="ANTIPORTER SUBUNIT MNHG2-RELATED"/>
    <property type="match status" value="1"/>
</dbReference>
<evidence type="ECO:0000313" key="2">
    <source>
        <dbReference type="EMBL" id="KDE40358.1"/>
    </source>
</evidence>
<comment type="caution">
    <text evidence="2">The sequence shown here is derived from an EMBL/GenBank/DDBJ whole genome shotgun (WGS) entry which is preliminary data.</text>
</comment>
<name>A0A063Y227_9GAMM</name>